<sequence>IHIGFKAPLLIDILNGISSADIIMELADPSRAGIILPFENEQDEDLLMLLMPMLIND</sequence>
<reference evidence="1" key="1">
    <citation type="submission" date="2020-10" db="EMBL/GenBank/DDBJ databases">
        <authorList>
            <person name="Gilroy R."/>
        </authorList>
    </citation>
    <scope>NUCLEOTIDE SEQUENCE</scope>
    <source>
        <strain evidence="1">3924</strain>
    </source>
</reference>
<protein>
    <submittedName>
        <fullName evidence="1">DNA polymerase III subunit beta</fullName>
    </submittedName>
</protein>
<gene>
    <name evidence="1" type="ORF">IAC51_06290</name>
</gene>
<proteinExistence type="predicted"/>
<organism evidence="1 2">
    <name type="scientific">Candidatus Aphodosoma intestinipullorum</name>
    <dbReference type="NCBI Taxonomy" id="2840674"/>
    <lineage>
        <taxon>Bacteria</taxon>
        <taxon>Pseudomonadati</taxon>
        <taxon>Bacteroidota</taxon>
        <taxon>Bacteroidia</taxon>
        <taxon>Bacteroidales</taxon>
        <taxon>Candidatus Aphodosoma</taxon>
    </lineage>
</organism>
<dbReference type="SUPFAM" id="SSF55979">
    <property type="entry name" value="DNA clamp"/>
    <property type="match status" value="1"/>
</dbReference>
<evidence type="ECO:0000313" key="1">
    <source>
        <dbReference type="EMBL" id="MBO8440244.1"/>
    </source>
</evidence>
<accession>A0A940DMZ5</accession>
<dbReference type="Proteomes" id="UP000712007">
    <property type="component" value="Unassembled WGS sequence"/>
</dbReference>
<reference evidence="1" key="2">
    <citation type="journal article" date="2021" name="PeerJ">
        <title>Extensive microbial diversity within the chicken gut microbiome revealed by metagenomics and culture.</title>
        <authorList>
            <person name="Gilroy R."/>
            <person name="Ravi A."/>
            <person name="Getino M."/>
            <person name="Pursley I."/>
            <person name="Horton D.L."/>
            <person name="Alikhan N.F."/>
            <person name="Baker D."/>
            <person name="Gharbi K."/>
            <person name="Hall N."/>
            <person name="Watson M."/>
            <person name="Adriaenssens E.M."/>
            <person name="Foster-Nyarko E."/>
            <person name="Jarju S."/>
            <person name="Secka A."/>
            <person name="Antonio M."/>
            <person name="Oren A."/>
            <person name="Chaudhuri R.R."/>
            <person name="La Ragione R."/>
            <person name="Hildebrand F."/>
            <person name="Pallen M.J."/>
        </authorList>
    </citation>
    <scope>NUCLEOTIDE SEQUENCE</scope>
    <source>
        <strain evidence="1">3924</strain>
    </source>
</reference>
<dbReference type="Gene3D" id="3.10.150.10">
    <property type="entry name" value="DNA Polymerase III, subunit A, domain 2"/>
    <property type="match status" value="1"/>
</dbReference>
<dbReference type="AlphaFoldDB" id="A0A940DMZ5"/>
<evidence type="ECO:0000313" key="2">
    <source>
        <dbReference type="Proteomes" id="UP000712007"/>
    </source>
</evidence>
<name>A0A940DMZ5_9BACT</name>
<dbReference type="EMBL" id="JADIMV010000108">
    <property type="protein sequence ID" value="MBO8440244.1"/>
    <property type="molecule type" value="Genomic_DNA"/>
</dbReference>
<comment type="caution">
    <text evidence="1">The sequence shown here is derived from an EMBL/GenBank/DDBJ whole genome shotgun (WGS) entry which is preliminary data.</text>
</comment>
<dbReference type="InterPro" id="IPR046938">
    <property type="entry name" value="DNA_clamp_sf"/>
</dbReference>
<feature type="non-terminal residue" evidence="1">
    <location>
        <position position="1"/>
    </location>
</feature>